<organism evidence="2 3">
    <name type="scientific">Opisthorchis viverrini</name>
    <name type="common">Southeast Asian liver fluke</name>
    <dbReference type="NCBI Taxonomy" id="6198"/>
    <lineage>
        <taxon>Eukaryota</taxon>
        <taxon>Metazoa</taxon>
        <taxon>Spiralia</taxon>
        <taxon>Lophotrochozoa</taxon>
        <taxon>Platyhelminthes</taxon>
        <taxon>Trematoda</taxon>
        <taxon>Digenea</taxon>
        <taxon>Opisthorchiida</taxon>
        <taxon>Opisthorchiata</taxon>
        <taxon>Opisthorchiidae</taxon>
        <taxon>Opisthorchis</taxon>
    </lineage>
</organism>
<gene>
    <name evidence="2" type="ORF">X801_01687</name>
</gene>
<dbReference type="PANTHER" id="PTHR44395:SF1">
    <property type="entry name" value="PROTEIN O-MANNOSYL-TRANSFERASE TMTC3"/>
    <property type="match status" value="1"/>
</dbReference>
<dbReference type="InterPro" id="IPR011990">
    <property type="entry name" value="TPR-like_helical_dom_sf"/>
</dbReference>
<dbReference type="SUPFAM" id="SSF48452">
    <property type="entry name" value="TPR-like"/>
    <property type="match status" value="1"/>
</dbReference>
<evidence type="ECO:0000256" key="1">
    <source>
        <dbReference type="PROSITE-ProRule" id="PRU00339"/>
    </source>
</evidence>
<accession>A0A1S8X6V0</accession>
<evidence type="ECO:0000313" key="3">
    <source>
        <dbReference type="Proteomes" id="UP000243686"/>
    </source>
</evidence>
<dbReference type="Pfam" id="PF13432">
    <property type="entry name" value="TPR_16"/>
    <property type="match status" value="1"/>
</dbReference>
<dbReference type="GO" id="GO:0005783">
    <property type="term" value="C:endoplasmic reticulum"/>
    <property type="evidence" value="ECO:0007669"/>
    <property type="project" value="TreeGrafter"/>
</dbReference>
<keyword evidence="1" id="KW-0802">TPR repeat</keyword>
<dbReference type="PANTHER" id="PTHR44395">
    <property type="match status" value="1"/>
</dbReference>
<dbReference type="GO" id="GO:0000030">
    <property type="term" value="F:mannosyltransferase activity"/>
    <property type="evidence" value="ECO:0007669"/>
    <property type="project" value="TreeGrafter"/>
</dbReference>
<protein>
    <submittedName>
        <fullName evidence="2">Tetratricopeptide repeat protein</fullName>
    </submittedName>
</protein>
<dbReference type="SMART" id="SM00028">
    <property type="entry name" value="TPR"/>
    <property type="match status" value="2"/>
</dbReference>
<dbReference type="Gene3D" id="1.25.40.10">
    <property type="entry name" value="Tetratricopeptide repeat domain"/>
    <property type="match status" value="1"/>
</dbReference>
<dbReference type="PROSITE" id="PS50005">
    <property type="entry name" value="TPR"/>
    <property type="match status" value="1"/>
</dbReference>
<proteinExistence type="predicted"/>
<keyword evidence="3" id="KW-1185">Reference proteome</keyword>
<name>A0A1S8X6V0_OPIVI</name>
<feature type="repeat" description="TPR" evidence="1">
    <location>
        <begin position="43"/>
        <end position="76"/>
    </location>
</feature>
<reference evidence="2 3" key="1">
    <citation type="submission" date="2015-03" db="EMBL/GenBank/DDBJ databases">
        <title>Draft genome of the nematode, Opisthorchis viverrini.</title>
        <authorList>
            <person name="Mitreva M."/>
        </authorList>
    </citation>
    <scope>NUCLEOTIDE SEQUENCE [LARGE SCALE GENOMIC DNA]</scope>
    <source>
        <strain evidence="2">Khon Kaen</strain>
    </source>
</reference>
<dbReference type="GO" id="GO:0035269">
    <property type="term" value="P:protein O-linked glycosylation via mannose"/>
    <property type="evidence" value="ECO:0007669"/>
    <property type="project" value="TreeGrafter"/>
</dbReference>
<evidence type="ECO:0000313" key="2">
    <source>
        <dbReference type="EMBL" id="OON22411.1"/>
    </source>
</evidence>
<dbReference type="EMBL" id="KV891781">
    <property type="protein sequence ID" value="OON22411.1"/>
    <property type="molecule type" value="Genomic_DNA"/>
</dbReference>
<dbReference type="AlphaFoldDB" id="A0A1S8X6V0"/>
<sequence length="163" mass="18805">MEDSLLPLKLVLLLDRDERHMVARADEAETVYRTALTYQERNPDLNYNLGVVLLESGRRAEGLFYLNNALKYNPEHLPTMFAMASTLTETTDPVERERGKHLLETLAEQRYEFAKVHFALGMLETDLKNFKKAASHYYKTIEVTSILGVHLVGIRQLLSFSRF</sequence>
<dbReference type="Proteomes" id="UP000243686">
    <property type="component" value="Unassembled WGS sequence"/>
</dbReference>
<dbReference type="InterPro" id="IPR019734">
    <property type="entry name" value="TPR_rpt"/>
</dbReference>